<name>A0A183LDP8_9TREM</name>
<keyword evidence="2" id="KW-1185">Reference proteome</keyword>
<reference evidence="1 2" key="1">
    <citation type="submission" date="2018-11" db="EMBL/GenBank/DDBJ databases">
        <authorList>
            <consortium name="Pathogen Informatics"/>
        </authorList>
    </citation>
    <scope>NUCLEOTIDE SEQUENCE [LARGE SCALE GENOMIC DNA]</scope>
    <source>
        <strain evidence="1 2">Zambia</strain>
    </source>
</reference>
<organism evidence="1 2">
    <name type="scientific">Schistosoma margrebowiei</name>
    <dbReference type="NCBI Taxonomy" id="48269"/>
    <lineage>
        <taxon>Eukaryota</taxon>
        <taxon>Metazoa</taxon>
        <taxon>Spiralia</taxon>
        <taxon>Lophotrochozoa</taxon>
        <taxon>Platyhelminthes</taxon>
        <taxon>Trematoda</taxon>
        <taxon>Digenea</taxon>
        <taxon>Strigeidida</taxon>
        <taxon>Schistosomatoidea</taxon>
        <taxon>Schistosomatidae</taxon>
        <taxon>Schistosoma</taxon>
    </lineage>
</organism>
<gene>
    <name evidence="1" type="ORF">SMRZ_LOCUS1923</name>
</gene>
<accession>A0A183LDP8</accession>
<dbReference type="AlphaFoldDB" id="A0A183LDP8"/>
<dbReference type="EMBL" id="UZAI01000467">
    <property type="protein sequence ID" value="VDO53325.1"/>
    <property type="molecule type" value="Genomic_DNA"/>
</dbReference>
<evidence type="ECO:0000313" key="1">
    <source>
        <dbReference type="EMBL" id="VDO53325.1"/>
    </source>
</evidence>
<protein>
    <submittedName>
        <fullName evidence="1">Uncharacterized protein</fullName>
    </submittedName>
</protein>
<sequence>MANNQFNCKFTFHLPLNHNVMSIIKECTHVEIATLTTTTATLTTTTTTTATTTTTTTTITTTSVFEHMKYII</sequence>
<dbReference type="Proteomes" id="UP000277204">
    <property type="component" value="Unassembled WGS sequence"/>
</dbReference>
<proteinExistence type="predicted"/>
<evidence type="ECO:0000313" key="2">
    <source>
        <dbReference type="Proteomes" id="UP000277204"/>
    </source>
</evidence>